<reference evidence="5" key="1">
    <citation type="submission" date="2024-02" db="EMBL/GenBank/DDBJ databases">
        <authorList>
            <consortium name="ELIXIR-Norway"/>
            <consortium name="Elixir Norway"/>
        </authorList>
    </citation>
    <scope>NUCLEOTIDE SEQUENCE</scope>
</reference>
<dbReference type="InterPro" id="IPR024788">
    <property type="entry name" value="Malectin-like_Carb-bd_dom"/>
</dbReference>
<dbReference type="Gene3D" id="2.60.120.430">
    <property type="entry name" value="Galactose-binding lectin"/>
    <property type="match status" value="2"/>
</dbReference>
<evidence type="ECO:0000259" key="4">
    <source>
        <dbReference type="Pfam" id="PF12819"/>
    </source>
</evidence>
<dbReference type="Pfam" id="PF12819">
    <property type="entry name" value="Malectin_like"/>
    <property type="match status" value="1"/>
</dbReference>
<dbReference type="Pfam" id="PF00560">
    <property type="entry name" value="LRR_1"/>
    <property type="match status" value="3"/>
</dbReference>
<dbReference type="Gene3D" id="3.80.10.10">
    <property type="entry name" value="Ribonuclease Inhibitor"/>
    <property type="match status" value="1"/>
</dbReference>
<dbReference type="InterPro" id="IPR032675">
    <property type="entry name" value="LRR_dom_sf"/>
</dbReference>
<organism evidence="5 6">
    <name type="scientific">Sphagnum jensenii</name>
    <dbReference type="NCBI Taxonomy" id="128206"/>
    <lineage>
        <taxon>Eukaryota</taxon>
        <taxon>Viridiplantae</taxon>
        <taxon>Streptophyta</taxon>
        <taxon>Embryophyta</taxon>
        <taxon>Bryophyta</taxon>
        <taxon>Sphagnophytina</taxon>
        <taxon>Sphagnopsida</taxon>
        <taxon>Sphagnales</taxon>
        <taxon>Sphagnaceae</taxon>
        <taxon>Sphagnum</taxon>
    </lineage>
</organism>
<feature type="domain" description="Malectin-like" evidence="4">
    <location>
        <begin position="58"/>
        <end position="389"/>
    </location>
</feature>
<dbReference type="PANTHER" id="PTHR45631">
    <property type="entry name" value="OS07G0107800 PROTEIN-RELATED"/>
    <property type="match status" value="1"/>
</dbReference>
<feature type="chain" id="PRO_5046768364" description="Malectin-like domain-containing protein" evidence="3">
    <location>
        <begin position="37"/>
        <end position="656"/>
    </location>
</feature>
<comment type="subcellular location">
    <subcellularLocation>
        <location evidence="1">Membrane</location>
        <topology evidence="1">Single-pass membrane protein</topology>
    </subcellularLocation>
</comment>
<dbReference type="EMBL" id="OZ020112">
    <property type="protein sequence ID" value="CAK9265068.1"/>
    <property type="molecule type" value="Genomic_DNA"/>
</dbReference>
<feature type="transmembrane region" description="Helical" evidence="2">
    <location>
        <begin position="572"/>
        <end position="597"/>
    </location>
</feature>
<evidence type="ECO:0000313" key="6">
    <source>
        <dbReference type="Proteomes" id="UP001497444"/>
    </source>
</evidence>
<sequence length="656" mass="71238">MATMRNWSWKYGSSSLSWVLLLLLGLLLIASSSSSAQVPFGAQVPAYGKPSLEFYVRIDCGGSSDFTNSVNQTWESDRLYSGGEAANVSHPQNFAQEQERTLRFFPVAQGKKNCYQVDVPIGRHYISMFFVYDNYDLAQHSPSFDVSVEGTVVFSWRNPWLESTANSGAYSDLYAFIHDGSATVCFYSISTDSPVIGSLELLEVDPLSYAANSTGQNVILVNYGRLTAGNSSFGPGFDNVTTDLGGRAWEVDDNYSDTPKAVLTTQQNISLANVAPNYWPVHLYQACRYVEEPGAPLLYTFQVDAQLDYQIWLHFAEIDPNITKPGERVFNVSVNAEVVFEALDIFKTVGGGNAALDLLYTVHNLTGDSLNVTLTPVDGSPLICGLEILALLPSDIATNATQALAMHALKQSLSISERMGWNGDPCAPTVWDAWQGVTCNLAADGSSLIITQMDISGQGLTGILTSEFNQLAQLNFLNVSNNQLQGSIPAGLGLNSLVNVDLSSNLLSGPIPSSLGSPQLRHLRLDNNHLTGAVPETVYAIGVNGGFLNLTDNSGLCGVPSLPDCEPQGPSAGGIVGIILGLIVGVILIAVAIYYYIQFRKSQEDYNFNLPHQLVERTKWYQQHKMTKNTEGEGVAMMNTVIPNRFGFSSNIHTNQ</sequence>
<evidence type="ECO:0000256" key="2">
    <source>
        <dbReference type="SAM" id="Phobius"/>
    </source>
</evidence>
<keyword evidence="3" id="KW-0732">Signal</keyword>
<keyword evidence="2" id="KW-1133">Transmembrane helix</keyword>
<dbReference type="Proteomes" id="UP001497444">
    <property type="component" value="Chromosome 17"/>
</dbReference>
<keyword evidence="2" id="KW-0812">Transmembrane</keyword>
<accession>A0ABP0WDY6</accession>
<gene>
    <name evidence="5" type="ORF">CSSPJE1EN1_LOCUS10546</name>
</gene>
<evidence type="ECO:0000256" key="1">
    <source>
        <dbReference type="ARBA" id="ARBA00004167"/>
    </source>
</evidence>
<dbReference type="PANTHER" id="PTHR45631:SF191">
    <property type="entry name" value="DI-GLUCOSE BINDING PROTEIN WITH LEUCINE-RICH REPEAT DOMAIN-CONTAINING PROTEIN"/>
    <property type="match status" value="1"/>
</dbReference>
<protein>
    <recommendedName>
        <fullName evidence="4">Malectin-like domain-containing protein</fullName>
    </recommendedName>
</protein>
<keyword evidence="6" id="KW-1185">Reference proteome</keyword>
<name>A0ABP0WDY6_9BRYO</name>
<dbReference type="InterPro" id="IPR001611">
    <property type="entry name" value="Leu-rich_rpt"/>
</dbReference>
<feature type="signal peptide" evidence="3">
    <location>
        <begin position="1"/>
        <end position="36"/>
    </location>
</feature>
<keyword evidence="2" id="KW-0472">Membrane</keyword>
<evidence type="ECO:0000313" key="5">
    <source>
        <dbReference type="EMBL" id="CAK9265068.1"/>
    </source>
</evidence>
<dbReference type="SUPFAM" id="SSF52058">
    <property type="entry name" value="L domain-like"/>
    <property type="match status" value="1"/>
</dbReference>
<proteinExistence type="predicted"/>
<evidence type="ECO:0000256" key="3">
    <source>
        <dbReference type="SAM" id="SignalP"/>
    </source>
</evidence>